<name>A0A5C3KC98_COPMA</name>
<reference evidence="2 3" key="1">
    <citation type="journal article" date="2019" name="Nat. Ecol. Evol.">
        <title>Megaphylogeny resolves global patterns of mushroom evolution.</title>
        <authorList>
            <person name="Varga T."/>
            <person name="Krizsan K."/>
            <person name="Foldi C."/>
            <person name="Dima B."/>
            <person name="Sanchez-Garcia M."/>
            <person name="Sanchez-Ramirez S."/>
            <person name="Szollosi G.J."/>
            <person name="Szarkandi J.G."/>
            <person name="Papp V."/>
            <person name="Albert L."/>
            <person name="Andreopoulos W."/>
            <person name="Angelini C."/>
            <person name="Antonin V."/>
            <person name="Barry K.W."/>
            <person name="Bougher N.L."/>
            <person name="Buchanan P."/>
            <person name="Buyck B."/>
            <person name="Bense V."/>
            <person name="Catcheside P."/>
            <person name="Chovatia M."/>
            <person name="Cooper J."/>
            <person name="Damon W."/>
            <person name="Desjardin D."/>
            <person name="Finy P."/>
            <person name="Geml J."/>
            <person name="Haridas S."/>
            <person name="Hughes K."/>
            <person name="Justo A."/>
            <person name="Karasinski D."/>
            <person name="Kautmanova I."/>
            <person name="Kiss B."/>
            <person name="Kocsube S."/>
            <person name="Kotiranta H."/>
            <person name="LaButti K.M."/>
            <person name="Lechner B.E."/>
            <person name="Liimatainen K."/>
            <person name="Lipzen A."/>
            <person name="Lukacs Z."/>
            <person name="Mihaltcheva S."/>
            <person name="Morgado L.N."/>
            <person name="Niskanen T."/>
            <person name="Noordeloos M.E."/>
            <person name="Ohm R.A."/>
            <person name="Ortiz-Santana B."/>
            <person name="Ovrebo C."/>
            <person name="Racz N."/>
            <person name="Riley R."/>
            <person name="Savchenko A."/>
            <person name="Shiryaev A."/>
            <person name="Soop K."/>
            <person name="Spirin V."/>
            <person name="Szebenyi C."/>
            <person name="Tomsovsky M."/>
            <person name="Tulloss R.E."/>
            <person name="Uehling J."/>
            <person name="Grigoriev I.V."/>
            <person name="Vagvolgyi C."/>
            <person name="Papp T."/>
            <person name="Martin F.M."/>
            <person name="Miettinen O."/>
            <person name="Hibbett D.S."/>
            <person name="Nagy L.G."/>
        </authorList>
    </citation>
    <scope>NUCLEOTIDE SEQUENCE [LARGE SCALE GENOMIC DNA]</scope>
    <source>
        <strain evidence="2 3">CBS 121175</strain>
    </source>
</reference>
<dbReference type="AlphaFoldDB" id="A0A5C3KC98"/>
<dbReference type="EMBL" id="ML210495">
    <property type="protein sequence ID" value="TFK17538.1"/>
    <property type="molecule type" value="Genomic_DNA"/>
</dbReference>
<accession>A0A5C3KC98</accession>
<organism evidence="2 3">
    <name type="scientific">Coprinopsis marcescibilis</name>
    <name type="common">Agaric fungus</name>
    <name type="synonym">Psathyrella marcescibilis</name>
    <dbReference type="NCBI Taxonomy" id="230819"/>
    <lineage>
        <taxon>Eukaryota</taxon>
        <taxon>Fungi</taxon>
        <taxon>Dikarya</taxon>
        <taxon>Basidiomycota</taxon>
        <taxon>Agaricomycotina</taxon>
        <taxon>Agaricomycetes</taxon>
        <taxon>Agaricomycetidae</taxon>
        <taxon>Agaricales</taxon>
        <taxon>Agaricineae</taxon>
        <taxon>Psathyrellaceae</taxon>
        <taxon>Coprinopsis</taxon>
    </lineage>
</organism>
<evidence type="ECO:0000313" key="2">
    <source>
        <dbReference type="EMBL" id="TFK17538.1"/>
    </source>
</evidence>
<sequence length="231" mass="26281">MNAFQARLLSATSVQKEASSNAQVSLELETLRSRYTHIEEQNSDLKRENDQHQVHKLQLELELARLEQMAAGEGEDGVTIKVEHVATELNVSTTNIVTESTEDHAGSILRNTREANISKSNINAAREIYNVTMSGDTHMLQGKVLELSDEVKKMNEEREQLQKQIITLQEAAEDRSRRKVEFQLAVLAFSQLIIYDKDIFLAPSQNNKFQDLQSQGMSRREKILRKLLCLS</sequence>
<keyword evidence="3" id="KW-1185">Reference proteome</keyword>
<feature type="coiled-coil region" evidence="1">
    <location>
        <begin position="144"/>
        <end position="178"/>
    </location>
</feature>
<dbReference type="Proteomes" id="UP000307440">
    <property type="component" value="Unassembled WGS sequence"/>
</dbReference>
<evidence type="ECO:0000313" key="3">
    <source>
        <dbReference type="Proteomes" id="UP000307440"/>
    </source>
</evidence>
<gene>
    <name evidence="2" type="ORF">FA15DRAFT_710703</name>
</gene>
<keyword evidence="1" id="KW-0175">Coiled coil</keyword>
<feature type="coiled-coil region" evidence="1">
    <location>
        <begin position="21"/>
        <end position="69"/>
    </location>
</feature>
<protein>
    <submittedName>
        <fullName evidence="2">Uncharacterized protein</fullName>
    </submittedName>
</protein>
<evidence type="ECO:0000256" key="1">
    <source>
        <dbReference type="SAM" id="Coils"/>
    </source>
</evidence>
<proteinExistence type="predicted"/>